<name>A0ABR5A7Z7_9BACL</name>
<dbReference type="SFLD" id="SFLDS00003">
    <property type="entry name" value="Haloacid_Dehalogenase"/>
    <property type="match status" value="1"/>
</dbReference>
<dbReference type="NCBIfam" id="TIGR00099">
    <property type="entry name" value="Cof-subfamily"/>
    <property type="match status" value="1"/>
</dbReference>
<dbReference type="EMBL" id="JXAL01000002">
    <property type="protein sequence ID" value="KIL37127.1"/>
    <property type="molecule type" value="Genomic_DNA"/>
</dbReference>
<dbReference type="InterPro" id="IPR023214">
    <property type="entry name" value="HAD_sf"/>
</dbReference>
<dbReference type="SUPFAM" id="SSF56784">
    <property type="entry name" value="HAD-like"/>
    <property type="match status" value="1"/>
</dbReference>
<dbReference type="Proteomes" id="UP000054526">
    <property type="component" value="Unassembled WGS sequence"/>
</dbReference>
<dbReference type="Gene3D" id="3.40.50.1000">
    <property type="entry name" value="HAD superfamily/HAD-like"/>
    <property type="match status" value="1"/>
</dbReference>
<dbReference type="PANTHER" id="PTHR10000:SF8">
    <property type="entry name" value="HAD SUPERFAMILY HYDROLASE-LIKE, TYPE 3"/>
    <property type="match status" value="1"/>
</dbReference>
<evidence type="ECO:0000313" key="1">
    <source>
        <dbReference type="EMBL" id="KIL37127.1"/>
    </source>
</evidence>
<protein>
    <submittedName>
        <fullName evidence="1">Hydrolase</fullName>
    </submittedName>
</protein>
<dbReference type="InterPro" id="IPR006379">
    <property type="entry name" value="HAD-SF_hydro_IIB"/>
</dbReference>
<dbReference type="CDD" id="cd07516">
    <property type="entry name" value="HAD_Pase"/>
    <property type="match status" value="1"/>
</dbReference>
<accession>A0ABR5A7Z7</accession>
<dbReference type="NCBIfam" id="TIGR01484">
    <property type="entry name" value="HAD-SF-IIB"/>
    <property type="match status" value="1"/>
</dbReference>
<gene>
    <name evidence="1" type="ORF">SD71_03715</name>
</gene>
<evidence type="ECO:0000313" key="2">
    <source>
        <dbReference type="Proteomes" id="UP000054526"/>
    </source>
</evidence>
<dbReference type="Pfam" id="PF08282">
    <property type="entry name" value="Hydrolase_3"/>
    <property type="match status" value="1"/>
</dbReference>
<sequence>MYKVVVLDIDDTLLSDSGQISDETKDVIQQIIHRNKITVVLATGRMFVSAQKIAAELGVEAPIIAYQGALVKSQSDGRVLYERVVDPASVKSIIEYAESKHFHLHIYSKDVLYVKEENDKVRRYSDMHGAPYTVIPDFYELIESPVSKMLLFEEPETLDQAIRELLPTLKESCYLTKSKPFFLEILHREVNKGEALRMFLKDQQCSQSEVLAIGDSWNDKELFKAAGFTIAMGNAIEELKEAADYVTSTNNDDGVRKALEKFILNVGK</sequence>
<dbReference type="PANTHER" id="PTHR10000">
    <property type="entry name" value="PHOSPHOSERINE PHOSPHATASE"/>
    <property type="match status" value="1"/>
</dbReference>
<reference evidence="1 2" key="1">
    <citation type="submission" date="2014-12" db="EMBL/GenBank/DDBJ databases">
        <title>Draft genome sequence of Cohnella kolymensis strain B-2846.</title>
        <authorList>
            <person name="Karlyshev A.V."/>
            <person name="Kudryashova E.B."/>
        </authorList>
    </citation>
    <scope>NUCLEOTIDE SEQUENCE [LARGE SCALE GENOMIC DNA]</scope>
    <source>
        <strain evidence="1 2">VKM B-2846</strain>
    </source>
</reference>
<dbReference type="SFLD" id="SFLDG01144">
    <property type="entry name" value="C2.B.4:_PGP_Like"/>
    <property type="match status" value="1"/>
</dbReference>
<keyword evidence="1" id="KW-0378">Hydrolase</keyword>
<dbReference type="InterPro" id="IPR036412">
    <property type="entry name" value="HAD-like_sf"/>
</dbReference>
<dbReference type="InterPro" id="IPR000150">
    <property type="entry name" value="Cof"/>
</dbReference>
<dbReference type="GO" id="GO:0016787">
    <property type="term" value="F:hydrolase activity"/>
    <property type="evidence" value="ECO:0007669"/>
    <property type="project" value="UniProtKB-KW"/>
</dbReference>
<proteinExistence type="predicted"/>
<keyword evidence="2" id="KW-1185">Reference proteome</keyword>
<comment type="caution">
    <text evidence="1">The sequence shown here is derived from an EMBL/GenBank/DDBJ whole genome shotgun (WGS) entry which is preliminary data.</text>
</comment>
<dbReference type="Gene3D" id="3.30.1240.10">
    <property type="match status" value="1"/>
</dbReference>
<dbReference type="SFLD" id="SFLDG01140">
    <property type="entry name" value="C2.B:_Phosphomannomutase_and_P"/>
    <property type="match status" value="1"/>
</dbReference>
<organism evidence="1 2">
    <name type="scientific">Cohnella kolymensis</name>
    <dbReference type="NCBI Taxonomy" id="1590652"/>
    <lineage>
        <taxon>Bacteria</taxon>
        <taxon>Bacillati</taxon>
        <taxon>Bacillota</taxon>
        <taxon>Bacilli</taxon>
        <taxon>Bacillales</taxon>
        <taxon>Paenibacillaceae</taxon>
        <taxon>Cohnella</taxon>
    </lineage>
</organism>